<evidence type="ECO:0000313" key="3">
    <source>
        <dbReference type="Proteomes" id="UP000807769"/>
    </source>
</evidence>
<accession>A0A9P7JFA5</accession>
<reference evidence="2" key="1">
    <citation type="journal article" date="2020" name="New Phytol.">
        <title>Comparative genomics reveals dynamic genome evolution in host specialist ectomycorrhizal fungi.</title>
        <authorList>
            <person name="Lofgren L.A."/>
            <person name="Nguyen N.H."/>
            <person name="Vilgalys R."/>
            <person name="Ruytinx J."/>
            <person name="Liao H.L."/>
            <person name="Branco S."/>
            <person name="Kuo A."/>
            <person name="LaButti K."/>
            <person name="Lipzen A."/>
            <person name="Andreopoulos W."/>
            <person name="Pangilinan J."/>
            <person name="Riley R."/>
            <person name="Hundley H."/>
            <person name="Na H."/>
            <person name="Barry K."/>
            <person name="Grigoriev I.V."/>
            <person name="Stajich J.E."/>
            <person name="Kennedy P.G."/>
        </authorList>
    </citation>
    <scope>NUCLEOTIDE SEQUENCE</scope>
    <source>
        <strain evidence="2">MN1</strain>
    </source>
</reference>
<gene>
    <name evidence="2" type="ORF">BJ212DRAFT_1059992</name>
</gene>
<protein>
    <submittedName>
        <fullName evidence="2">Uncharacterized protein</fullName>
    </submittedName>
</protein>
<evidence type="ECO:0000313" key="2">
    <source>
        <dbReference type="EMBL" id="KAG1819681.1"/>
    </source>
</evidence>
<dbReference type="AlphaFoldDB" id="A0A9P7JFA5"/>
<name>A0A9P7JFA5_9AGAM</name>
<evidence type="ECO:0000256" key="1">
    <source>
        <dbReference type="SAM" id="MobiDB-lite"/>
    </source>
</evidence>
<dbReference type="GeneID" id="64622974"/>
<feature type="region of interest" description="Disordered" evidence="1">
    <location>
        <begin position="1"/>
        <end position="70"/>
    </location>
</feature>
<keyword evidence="3" id="KW-1185">Reference proteome</keyword>
<dbReference type="Proteomes" id="UP000807769">
    <property type="component" value="Unassembled WGS sequence"/>
</dbReference>
<feature type="compositionally biased region" description="Polar residues" evidence="1">
    <location>
        <begin position="18"/>
        <end position="36"/>
    </location>
</feature>
<proteinExistence type="predicted"/>
<sequence>MPPKRKRADADPQGAPATRSTRSSARTGQNATTSVASVGASVAKDSSADGVDVAPPQKKTRNTGTKATSRAIKTTTKGRTNTTIANDDKLASTRFALNDDEVDEINTVAPKESQEAPTEPYVPQRAQVLFNSFADEDDRDVIGPGGLEKLSKE</sequence>
<organism evidence="2 3">
    <name type="scientific">Suillus subaureus</name>
    <dbReference type="NCBI Taxonomy" id="48587"/>
    <lineage>
        <taxon>Eukaryota</taxon>
        <taxon>Fungi</taxon>
        <taxon>Dikarya</taxon>
        <taxon>Basidiomycota</taxon>
        <taxon>Agaricomycotina</taxon>
        <taxon>Agaricomycetes</taxon>
        <taxon>Agaricomycetidae</taxon>
        <taxon>Boletales</taxon>
        <taxon>Suillineae</taxon>
        <taxon>Suillaceae</taxon>
        <taxon>Suillus</taxon>
    </lineage>
</organism>
<dbReference type="OrthoDB" id="27198at2759"/>
<comment type="caution">
    <text evidence="2">The sequence shown here is derived from an EMBL/GenBank/DDBJ whole genome shotgun (WGS) entry which is preliminary data.</text>
</comment>
<dbReference type="EMBL" id="JABBWG010000009">
    <property type="protein sequence ID" value="KAG1819681.1"/>
    <property type="molecule type" value="Genomic_DNA"/>
</dbReference>
<dbReference type="RefSeq" id="XP_041195216.1">
    <property type="nucleotide sequence ID" value="XM_041328957.1"/>
</dbReference>